<comment type="subunit">
    <text evidence="1">Self-associates forming complexes of several hundred monomers.</text>
</comment>
<feature type="non-terminal residue" evidence="8">
    <location>
        <position position="417"/>
    </location>
</feature>
<keyword evidence="6" id="KW-0175">Coiled coil</keyword>
<dbReference type="SMART" id="SM00717">
    <property type="entry name" value="SANT"/>
    <property type="match status" value="2"/>
</dbReference>
<dbReference type="PROSITE" id="PS50090">
    <property type="entry name" value="MYB_LIKE"/>
    <property type="match status" value="1"/>
</dbReference>
<proteinExistence type="predicted"/>
<dbReference type="InterPro" id="IPR001005">
    <property type="entry name" value="SANT/Myb"/>
</dbReference>
<evidence type="ECO:0000313" key="9">
    <source>
        <dbReference type="Proteomes" id="UP000837857"/>
    </source>
</evidence>
<evidence type="ECO:0000256" key="6">
    <source>
        <dbReference type="SAM" id="Coils"/>
    </source>
</evidence>
<comment type="function">
    <text evidence="5">Involved in transvection phenomena (= synapsis-dependent gene expression), where the synaptic pairing of chromosomes carrying genes with which zeste interacts influences the expression of these genes. Zeste binds to DNA and stimulates transcription from a nearby promoter.</text>
</comment>
<keyword evidence="4" id="KW-0804">Transcription</keyword>
<keyword evidence="3" id="KW-0805">Transcription regulation</keyword>
<name>A0ABN8HTA6_9NEOP</name>
<evidence type="ECO:0000256" key="1">
    <source>
        <dbReference type="ARBA" id="ARBA00011764"/>
    </source>
</evidence>
<dbReference type="Gene3D" id="1.10.10.60">
    <property type="entry name" value="Homeodomain-like"/>
    <property type="match status" value="1"/>
</dbReference>
<dbReference type="PANTHER" id="PTHR21411:SF0">
    <property type="entry name" value="REGULATORY PROTEIN ZESTE"/>
    <property type="match status" value="1"/>
</dbReference>
<evidence type="ECO:0000256" key="4">
    <source>
        <dbReference type="ARBA" id="ARBA00023163"/>
    </source>
</evidence>
<organism evidence="8 9">
    <name type="scientific">Iphiclides podalirius</name>
    <name type="common">scarce swallowtail</name>
    <dbReference type="NCBI Taxonomy" id="110791"/>
    <lineage>
        <taxon>Eukaryota</taxon>
        <taxon>Metazoa</taxon>
        <taxon>Ecdysozoa</taxon>
        <taxon>Arthropoda</taxon>
        <taxon>Hexapoda</taxon>
        <taxon>Insecta</taxon>
        <taxon>Pterygota</taxon>
        <taxon>Neoptera</taxon>
        <taxon>Endopterygota</taxon>
        <taxon>Lepidoptera</taxon>
        <taxon>Glossata</taxon>
        <taxon>Ditrysia</taxon>
        <taxon>Papilionoidea</taxon>
        <taxon>Papilionidae</taxon>
        <taxon>Papilioninae</taxon>
        <taxon>Iphiclides</taxon>
    </lineage>
</organism>
<evidence type="ECO:0000256" key="2">
    <source>
        <dbReference type="ARBA" id="ARBA00016807"/>
    </source>
</evidence>
<dbReference type="InterPro" id="IPR028002">
    <property type="entry name" value="Myb_DNA-bind_5"/>
</dbReference>
<evidence type="ECO:0000256" key="5">
    <source>
        <dbReference type="ARBA" id="ARBA00025466"/>
    </source>
</evidence>
<evidence type="ECO:0000256" key="3">
    <source>
        <dbReference type="ARBA" id="ARBA00023015"/>
    </source>
</evidence>
<evidence type="ECO:0000313" key="8">
    <source>
        <dbReference type="EMBL" id="CAH2039494.1"/>
    </source>
</evidence>
<dbReference type="EMBL" id="OW152823">
    <property type="protein sequence ID" value="CAH2039494.1"/>
    <property type="molecule type" value="Genomic_DNA"/>
</dbReference>
<dbReference type="Pfam" id="PF13873">
    <property type="entry name" value="Myb_DNA-bind_5"/>
    <property type="match status" value="2"/>
</dbReference>
<sequence>MDEEYKEDKSGLTTAHRSPTFSKEETKALVNIIEKYKSIILNKSTSAAASHSKEAAWNTIAKMFNSQGFKYSRSADTLKTKWENLKREARKLSKNLIDVRYTEINDLTSQVVTMLCEAEKDSNVLDNKPGIDSDSNGEKELANIYCGYWDECDNKQSEESDEENATGRSNRSLNFSPQECRLLLKCVRAEKKDVFCKVTTGKANTLKNSAWRRITDSFNKQSPQKRTTKVLRTKFTNMKRLAKSVNLQHYLPSNGHERLGDTNKEIKIEPVYECKTDIDVEIDNEEIDSDDHNDSNKNNNLNLDPLDAVLNGESELGPMSHFGSWSPSESKDVVNLKLKLLNYQLESAKMERKRLEASMAAEAEAREALALERILRLRAARLDAVAAELRLPSEHPALQYTVEETRAQQYLQQHNHT</sequence>
<reference evidence="8" key="1">
    <citation type="submission" date="2022-03" db="EMBL/GenBank/DDBJ databases">
        <authorList>
            <person name="Martin H S."/>
        </authorList>
    </citation>
    <scope>NUCLEOTIDE SEQUENCE</scope>
</reference>
<gene>
    <name evidence="8" type="ORF">IPOD504_LOCUS1714</name>
</gene>
<keyword evidence="9" id="KW-1185">Reference proteome</keyword>
<accession>A0ABN8HTA6</accession>
<dbReference type="Proteomes" id="UP000837857">
    <property type="component" value="Chromosome 11"/>
</dbReference>
<dbReference type="PANTHER" id="PTHR21411">
    <property type="entry name" value="APONTIC"/>
    <property type="match status" value="1"/>
</dbReference>
<evidence type="ECO:0000259" key="7">
    <source>
        <dbReference type="PROSITE" id="PS50090"/>
    </source>
</evidence>
<feature type="coiled-coil region" evidence="6">
    <location>
        <begin position="333"/>
        <end position="365"/>
    </location>
</feature>
<feature type="domain" description="Myb-like" evidence="7">
    <location>
        <begin position="13"/>
        <end position="86"/>
    </location>
</feature>
<protein>
    <recommendedName>
        <fullName evidence="2">Regulatory protein zeste</fullName>
    </recommendedName>
</protein>